<dbReference type="KEGG" id="talb:FTW19_00585"/>
<dbReference type="OrthoDB" id="112719at2"/>
<feature type="signal peptide" evidence="1">
    <location>
        <begin position="1"/>
        <end position="21"/>
    </location>
</feature>
<evidence type="ECO:0000256" key="1">
    <source>
        <dbReference type="SAM" id="SignalP"/>
    </source>
</evidence>
<organism evidence="2 3">
    <name type="scientific">Terriglobus albidus</name>
    <dbReference type="NCBI Taxonomy" id="1592106"/>
    <lineage>
        <taxon>Bacteria</taxon>
        <taxon>Pseudomonadati</taxon>
        <taxon>Acidobacteriota</taxon>
        <taxon>Terriglobia</taxon>
        <taxon>Terriglobales</taxon>
        <taxon>Acidobacteriaceae</taxon>
        <taxon>Terriglobus</taxon>
    </lineage>
</organism>
<dbReference type="Proteomes" id="UP000321820">
    <property type="component" value="Chromosome"/>
</dbReference>
<feature type="chain" id="PRO_5022728709" evidence="1">
    <location>
        <begin position="22"/>
        <end position="276"/>
    </location>
</feature>
<reference evidence="2 3" key="1">
    <citation type="submission" date="2019-08" db="EMBL/GenBank/DDBJ databases">
        <title>Complete genome sequence of Terriglobus albidus strain ORNL.</title>
        <authorList>
            <person name="Podar M."/>
        </authorList>
    </citation>
    <scope>NUCLEOTIDE SEQUENCE [LARGE SCALE GENOMIC DNA]</scope>
    <source>
        <strain evidence="2 3">ORNL</strain>
    </source>
</reference>
<name>A0A5B9E2U7_9BACT</name>
<keyword evidence="1" id="KW-0732">Signal</keyword>
<proteinExistence type="predicted"/>
<gene>
    <name evidence="2" type="ORF">FTW19_00585</name>
</gene>
<accession>A0A5B9E2U7</accession>
<protein>
    <submittedName>
        <fullName evidence="2">Uncharacterized protein</fullName>
    </submittedName>
</protein>
<dbReference type="EMBL" id="CP042806">
    <property type="protein sequence ID" value="QEE26632.1"/>
    <property type="molecule type" value="Genomic_DNA"/>
</dbReference>
<sequence length="276" mass="30953">MGTRSIAAVAALIIFALPALGQQDPAAQNMARQVMQTEIDADHADHTRWQYRSHYQKPGEDALFYVIETDSGAIKKKIRTDGRPLTPAELAAEDRKITEFVSSPSEQEKQRKSGREDDKRAEEMLRMMPDAFYWSIKSESPEATTLAFVPNPNFTPPSMEARVFAAMSGEIVLDKAQHRLKLMHGTLTNDVTFGWGLFGRMKKGGTFSVERHEVKPGVWLIVETHVHIEGKALLFKSISEQEDEVKSGFRLTPDAMTLQQAASELKSQPPETLARR</sequence>
<evidence type="ECO:0000313" key="2">
    <source>
        <dbReference type="EMBL" id="QEE26632.1"/>
    </source>
</evidence>
<dbReference type="AlphaFoldDB" id="A0A5B9E2U7"/>
<dbReference type="RefSeq" id="WP_147645770.1">
    <property type="nucleotide sequence ID" value="NZ_CP042806.1"/>
</dbReference>
<evidence type="ECO:0000313" key="3">
    <source>
        <dbReference type="Proteomes" id="UP000321820"/>
    </source>
</evidence>
<keyword evidence="3" id="KW-1185">Reference proteome</keyword>